<dbReference type="InterPro" id="IPR024574">
    <property type="entry name" value="ELMO_ARM"/>
</dbReference>
<dbReference type="Pfam" id="PF11841">
    <property type="entry name" value="ELMO_ARM"/>
    <property type="match status" value="1"/>
</dbReference>
<feature type="domain" description="ELMO armadillo-like helical" evidence="1">
    <location>
        <begin position="162"/>
        <end position="316"/>
    </location>
</feature>
<protein>
    <submittedName>
        <fullName evidence="3">ELMO armadillo-like helical domain-containing protein</fullName>
    </submittedName>
</protein>
<dbReference type="Proteomes" id="UP000887563">
    <property type="component" value="Unplaced"/>
</dbReference>
<evidence type="ECO:0000313" key="3">
    <source>
        <dbReference type="WBParaSite" id="Minc3s03720g34602"/>
    </source>
</evidence>
<accession>A0A914N318</accession>
<dbReference type="AlphaFoldDB" id="A0A914N318"/>
<dbReference type="WBParaSite" id="Minc3s03720g34602">
    <property type="protein sequence ID" value="Minc3s03720g34602"/>
    <property type="gene ID" value="Minc3s03720g34602"/>
</dbReference>
<evidence type="ECO:0000313" key="2">
    <source>
        <dbReference type="Proteomes" id="UP000887563"/>
    </source>
</evidence>
<organism evidence="2 3">
    <name type="scientific">Meloidogyne incognita</name>
    <name type="common">Southern root-knot nematode worm</name>
    <name type="synonym">Oxyuris incognita</name>
    <dbReference type="NCBI Taxonomy" id="6306"/>
    <lineage>
        <taxon>Eukaryota</taxon>
        <taxon>Metazoa</taxon>
        <taxon>Ecdysozoa</taxon>
        <taxon>Nematoda</taxon>
        <taxon>Chromadorea</taxon>
        <taxon>Rhabditida</taxon>
        <taxon>Tylenchina</taxon>
        <taxon>Tylenchomorpha</taxon>
        <taxon>Tylenchoidea</taxon>
        <taxon>Meloidogynidae</taxon>
        <taxon>Meloidogyninae</taxon>
        <taxon>Meloidogyne</taxon>
        <taxon>Meloidogyne incognita group</taxon>
    </lineage>
</organism>
<keyword evidence="2" id="KW-1185">Reference proteome</keyword>
<evidence type="ECO:0000259" key="1">
    <source>
        <dbReference type="Pfam" id="PF11841"/>
    </source>
</evidence>
<proteinExistence type="predicted"/>
<reference evidence="3" key="1">
    <citation type="submission" date="2022-11" db="UniProtKB">
        <authorList>
            <consortium name="WormBaseParasite"/>
        </authorList>
    </citation>
    <scope>IDENTIFICATION</scope>
</reference>
<name>A0A914N318_MELIC</name>
<sequence length="500" mass="56995">MSSFHFSSKVLNLVDTRPKADELKGAVKLDPHLKEYLQFVDESINESISTHQSNCLNSTTFATFNMQDQSLPNFISQLCKQFGIELSSFNSGDKEHFGLMFDDKINFVTEQNKNLINQGFILKLTASPINYAKYFLHNLSSKNLLSTENLSLFSSLCQDFVFVEAFTCLQGIQRLTRIIEETENCQGSSTTYLCLLNILLQLMQQFPQIFPWLELSTQFVRKITFFVNGQSKLEQNGTRALALEMLLAISEHCEHLNECLKSEMPVDLLIRHLDNTNERVMISSISLINSIYGLADREERINIVKLLHEKPFISAIGRILDREENSINQQQLNNKISSQPLPSQISPEKSKLYEKIARFQQIRFDEVCALALRTPTDKEIDFLKALGNEFGSFNSSNSPELPSNEFCDQQTIQQKEDWLMFRKMVQKTPPGLLSICAIIDLTQTKASSSKENQLEEELISSNLAWNKLKERSSWVWTKVLGFLTFLVFSWVTGSGSGPGQ</sequence>